<dbReference type="EMBL" id="JAYKXP010000070">
    <property type="protein sequence ID" value="KAK7031212.1"/>
    <property type="molecule type" value="Genomic_DNA"/>
</dbReference>
<dbReference type="AlphaFoldDB" id="A0AAW0BXW7"/>
<reference evidence="2 3" key="1">
    <citation type="submission" date="2024-01" db="EMBL/GenBank/DDBJ databases">
        <title>A draft genome for a cacao thread blight-causing isolate of Paramarasmius palmivorus.</title>
        <authorList>
            <person name="Baruah I.K."/>
            <person name="Bukari Y."/>
            <person name="Amoako-Attah I."/>
            <person name="Meinhardt L.W."/>
            <person name="Bailey B.A."/>
            <person name="Cohen S.P."/>
        </authorList>
    </citation>
    <scope>NUCLEOTIDE SEQUENCE [LARGE SCALE GENOMIC DNA]</scope>
    <source>
        <strain evidence="2 3">GH-12</strain>
    </source>
</reference>
<comment type="caution">
    <text evidence="2">The sequence shown here is derived from an EMBL/GenBank/DDBJ whole genome shotgun (WGS) entry which is preliminary data.</text>
</comment>
<keyword evidence="1" id="KW-0472">Membrane</keyword>
<feature type="transmembrane region" description="Helical" evidence="1">
    <location>
        <begin position="94"/>
        <end position="119"/>
    </location>
</feature>
<keyword evidence="1" id="KW-0812">Transmembrane</keyword>
<name>A0AAW0BXW7_9AGAR</name>
<evidence type="ECO:0000313" key="2">
    <source>
        <dbReference type="EMBL" id="KAK7031212.1"/>
    </source>
</evidence>
<keyword evidence="1" id="KW-1133">Transmembrane helix</keyword>
<evidence type="ECO:0000313" key="3">
    <source>
        <dbReference type="Proteomes" id="UP001383192"/>
    </source>
</evidence>
<keyword evidence="3" id="KW-1185">Reference proteome</keyword>
<protein>
    <submittedName>
        <fullName evidence="2">Uncharacterized protein</fullName>
    </submittedName>
</protein>
<sequence length="467" mass="51647">MGNSQSLFYPDNPNRRKRAQQLADDCEAFKRDYEKIKAEVEKELGPYKEKVYRVMNAFGCRNLGDLDRLVQRTAVGESLQQWTRIKSTVDDLDMASSVFSTAMAVVAIAGIAISIVGALAGGFGFFVGLAVTSEILLVMGILGAIFDAVSGAIQRSQLRDAINSLYPARIKIKYLLEHSRLIQINVSGIKNIYAIFEKTGYDRDAIIRELQESDVLQNLQQSSAATTYYEVAKGLVEHDRTRPGGAWTDEDPGWHRIAQSLDAELAARKPAASSTPRPSANSSFIPGLGYPVSAISVWPNDQPCVQRYPEMQECDQSLDRLKHMKENHMEYVPPARNPEFYDSRIRIALKPKGPTELSPLLTRSLSLNLKSFVDEASAIIDLETIASDPIQASIAQRSITVGQPTNWIISFMNPAEAAHFVSAPDKLPSFVEVSTRVDSPDKLYLAADGSLTTYMHDSKNTFVVSYA</sequence>
<proteinExistence type="predicted"/>
<accession>A0AAW0BXW7</accession>
<dbReference type="Proteomes" id="UP001383192">
    <property type="component" value="Unassembled WGS sequence"/>
</dbReference>
<feature type="transmembrane region" description="Helical" evidence="1">
    <location>
        <begin position="125"/>
        <end position="149"/>
    </location>
</feature>
<organism evidence="2 3">
    <name type="scientific">Paramarasmius palmivorus</name>
    <dbReference type="NCBI Taxonomy" id="297713"/>
    <lineage>
        <taxon>Eukaryota</taxon>
        <taxon>Fungi</taxon>
        <taxon>Dikarya</taxon>
        <taxon>Basidiomycota</taxon>
        <taxon>Agaricomycotina</taxon>
        <taxon>Agaricomycetes</taxon>
        <taxon>Agaricomycetidae</taxon>
        <taxon>Agaricales</taxon>
        <taxon>Marasmiineae</taxon>
        <taxon>Marasmiaceae</taxon>
        <taxon>Paramarasmius</taxon>
    </lineage>
</organism>
<gene>
    <name evidence="2" type="ORF">VNI00_013628</name>
</gene>
<evidence type="ECO:0000256" key="1">
    <source>
        <dbReference type="SAM" id="Phobius"/>
    </source>
</evidence>